<dbReference type="AlphaFoldDB" id="A0A1M5VJ99"/>
<dbReference type="PROSITE" id="PS00211">
    <property type="entry name" value="ABC_TRANSPORTER_1"/>
    <property type="match status" value="1"/>
</dbReference>
<keyword evidence="4 6" id="KW-0067">ATP-binding</keyword>
<organism evidence="6 7">
    <name type="scientific">Pollutimonas bauzanensis</name>
    <dbReference type="NCBI Taxonomy" id="658167"/>
    <lineage>
        <taxon>Bacteria</taxon>
        <taxon>Pseudomonadati</taxon>
        <taxon>Pseudomonadota</taxon>
        <taxon>Betaproteobacteria</taxon>
        <taxon>Burkholderiales</taxon>
        <taxon>Alcaligenaceae</taxon>
        <taxon>Pollutimonas</taxon>
    </lineage>
</organism>
<dbReference type="OrthoDB" id="5298774at2"/>
<sequence length="374" mass="41155">MTKALPCPKLEVRDLGKRYGDAIALEPSSLAINAGEFMTLLGPSGSGKTTLLQMISGLTEPTSGKVLIDGCDCTAIPVYRRDMGMVFQSYALFPHMSVEENIAFPLKMRGWSRGAIPAAVDRALDMVQMSHLKGRLPRELSGGQQQRIALARCFVYQPSVILMDEPLGALDKNLREHMQVEIMRLHRDLKATIVYVTHDQEEALAMSDRICLMSNARIEQVDTPNNIYLRPKSLFAARFIGESNILSGDVRSNGRGGFELDCGGFRVPIDGGYQAGSHIDLLIRPEHVRFTNGPGETLVRGVVRERIFAGAQVKILLELPGGVVMIARMSNDQVLPEVNAAQGLAWPLDSTVLLDADSKTHRERKRPKPLEVVA</sequence>
<keyword evidence="3" id="KW-0547">Nucleotide-binding</keyword>
<evidence type="ECO:0000313" key="7">
    <source>
        <dbReference type="Proteomes" id="UP000184226"/>
    </source>
</evidence>
<dbReference type="InterPro" id="IPR050093">
    <property type="entry name" value="ABC_SmlMolc_Importer"/>
</dbReference>
<evidence type="ECO:0000256" key="4">
    <source>
        <dbReference type="ARBA" id="ARBA00022840"/>
    </source>
</evidence>
<dbReference type="EMBL" id="FQXE01000004">
    <property type="protein sequence ID" value="SHH75301.1"/>
    <property type="molecule type" value="Genomic_DNA"/>
</dbReference>
<dbReference type="RefSeq" id="WP_073103052.1">
    <property type="nucleotide sequence ID" value="NZ_FQXE01000004.1"/>
</dbReference>
<dbReference type="Gene3D" id="3.40.50.300">
    <property type="entry name" value="P-loop containing nucleotide triphosphate hydrolases"/>
    <property type="match status" value="1"/>
</dbReference>
<keyword evidence="2" id="KW-1003">Cell membrane</keyword>
<dbReference type="PANTHER" id="PTHR42781:SF4">
    <property type="entry name" value="SPERMIDINE_PUTRESCINE IMPORT ATP-BINDING PROTEIN POTA"/>
    <property type="match status" value="1"/>
</dbReference>
<evidence type="ECO:0000313" key="6">
    <source>
        <dbReference type="EMBL" id="SHH75301.1"/>
    </source>
</evidence>
<evidence type="ECO:0000256" key="1">
    <source>
        <dbReference type="ARBA" id="ARBA00022448"/>
    </source>
</evidence>
<dbReference type="SMART" id="SM00382">
    <property type="entry name" value="AAA"/>
    <property type="match status" value="1"/>
</dbReference>
<name>A0A1M5VJ99_9BURK</name>
<dbReference type="Proteomes" id="UP000184226">
    <property type="component" value="Unassembled WGS sequence"/>
</dbReference>
<keyword evidence="1" id="KW-0813">Transport</keyword>
<dbReference type="GO" id="GO:0015697">
    <property type="term" value="P:quaternary ammonium group transport"/>
    <property type="evidence" value="ECO:0007669"/>
    <property type="project" value="UniProtKB-ARBA"/>
</dbReference>
<dbReference type="InterPro" id="IPR003439">
    <property type="entry name" value="ABC_transporter-like_ATP-bd"/>
</dbReference>
<dbReference type="SUPFAM" id="SSF50331">
    <property type="entry name" value="MOP-like"/>
    <property type="match status" value="1"/>
</dbReference>
<feature type="domain" description="ABC transporter" evidence="5">
    <location>
        <begin position="10"/>
        <end position="240"/>
    </location>
</feature>
<keyword evidence="2" id="KW-0472">Membrane</keyword>
<dbReference type="PANTHER" id="PTHR42781">
    <property type="entry name" value="SPERMIDINE/PUTRESCINE IMPORT ATP-BINDING PROTEIN POTA"/>
    <property type="match status" value="1"/>
</dbReference>
<dbReference type="Gene3D" id="2.40.50.100">
    <property type="match status" value="1"/>
</dbReference>
<dbReference type="InterPro" id="IPR003593">
    <property type="entry name" value="AAA+_ATPase"/>
</dbReference>
<gene>
    <name evidence="6" type="ORF">SAMN04488135_104406</name>
</gene>
<dbReference type="FunFam" id="3.40.50.300:FF:000425">
    <property type="entry name" value="Probable ABC transporter, ATP-binding subunit"/>
    <property type="match status" value="1"/>
</dbReference>
<dbReference type="InterPro" id="IPR017871">
    <property type="entry name" value="ABC_transporter-like_CS"/>
</dbReference>
<reference evidence="6 7" key="1">
    <citation type="submission" date="2016-11" db="EMBL/GenBank/DDBJ databases">
        <authorList>
            <person name="Jaros S."/>
            <person name="Januszkiewicz K."/>
            <person name="Wedrychowicz H."/>
        </authorList>
    </citation>
    <scope>NUCLEOTIDE SEQUENCE [LARGE SCALE GENOMIC DNA]</scope>
    <source>
        <strain evidence="6 7">CGMCC 1.10190</strain>
    </source>
</reference>
<proteinExistence type="predicted"/>
<protein>
    <submittedName>
        <fullName evidence="6">Putative spermidine/putrescine transport system ATP-binding protein</fullName>
    </submittedName>
</protein>
<dbReference type="SUPFAM" id="SSF52540">
    <property type="entry name" value="P-loop containing nucleoside triphosphate hydrolases"/>
    <property type="match status" value="1"/>
</dbReference>
<dbReference type="STRING" id="658167.SAMN04488135_104406"/>
<dbReference type="InterPro" id="IPR008995">
    <property type="entry name" value="Mo/tungstate-bd_C_term_dom"/>
</dbReference>
<dbReference type="Pfam" id="PF08402">
    <property type="entry name" value="TOBE_2"/>
    <property type="match status" value="1"/>
</dbReference>
<dbReference type="Pfam" id="PF00005">
    <property type="entry name" value="ABC_tran"/>
    <property type="match status" value="1"/>
</dbReference>
<accession>A0A1M5VJ99</accession>
<dbReference type="GO" id="GO:0005524">
    <property type="term" value="F:ATP binding"/>
    <property type="evidence" value="ECO:0007669"/>
    <property type="project" value="UniProtKB-KW"/>
</dbReference>
<keyword evidence="7" id="KW-1185">Reference proteome</keyword>
<dbReference type="InterPro" id="IPR013611">
    <property type="entry name" value="Transp-assoc_OB_typ2"/>
</dbReference>
<dbReference type="GO" id="GO:0022857">
    <property type="term" value="F:transmembrane transporter activity"/>
    <property type="evidence" value="ECO:0007669"/>
    <property type="project" value="InterPro"/>
</dbReference>
<dbReference type="GO" id="GO:0016887">
    <property type="term" value="F:ATP hydrolysis activity"/>
    <property type="evidence" value="ECO:0007669"/>
    <property type="project" value="InterPro"/>
</dbReference>
<dbReference type="GO" id="GO:0043190">
    <property type="term" value="C:ATP-binding cassette (ABC) transporter complex"/>
    <property type="evidence" value="ECO:0007669"/>
    <property type="project" value="InterPro"/>
</dbReference>
<evidence type="ECO:0000256" key="2">
    <source>
        <dbReference type="ARBA" id="ARBA00022475"/>
    </source>
</evidence>
<evidence type="ECO:0000256" key="3">
    <source>
        <dbReference type="ARBA" id="ARBA00022741"/>
    </source>
</evidence>
<evidence type="ECO:0000259" key="5">
    <source>
        <dbReference type="PROSITE" id="PS50893"/>
    </source>
</evidence>
<dbReference type="InterPro" id="IPR027417">
    <property type="entry name" value="P-loop_NTPase"/>
</dbReference>
<dbReference type="PROSITE" id="PS50893">
    <property type="entry name" value="ABC_TRANSPORTER_2"/>
    <property type="match status" value="1"/>
</dbReference>